<evidence type="ECO:0000313" key="1">
    <source>
        <dbReference type="EMBL" id="KAK3603658.1"/>
    </source>
</evidence>
<organism evidence="1 2">
    <name type="scientific">Potamilus streckersoni</name>
    <dbReference type="NCBI Taxonomy" id="2493646"/>
    <lineage>
        <taxon>Eukaryota</taxon>
        <taxon>Metazoa</taxon>
        <taxon>Spiralia</taxon>
        <taxon>Lophotrochozoa</taxon>
        <taxon>Mollusca</taxon>
        <taxon>Bivalvia</taxon>
        <taxon>Autobranchia</taxon>
        <taxon>Heteroconchia</taxon>
        <taxon>Palaeoheterodonta</taxon>
        <taxon>Unionida</taxon>
        <taxon>Unionoidea</taxon>
        <taxon>Unionidae</taxon>
        <taxon>Ambleminae</taxon>
        <taxon>Lampsilini</taxon>
        <taxon>Potamilus</taxon>
    </lineage>
</organism>
<comment type="caution">
    <text evidence="1">The sequence shown here is derived from an EMBL/GenBank/DDBJ whole genome shotgun (WGS) entry which is preliminary data.</text>
</comment>
<reference evidence="1" key="3">
    <citation type="submission" date="2023-05" db="EMBL/GenBank/DDBJ databases">
        <authorList>
            <person name="Smith C.H."/>
        </authorList>
    </citation>
    <scope>NUCLEOTIDE SEQUENCE</scope>
    <source>
        <strain evidence="1">CHS0354</strain>
        <tissue evidence="1">Mantle</tissue>
    </source>
</reference>
<reference evidence="1" key="1">
    <citation type="journal article" date="2021" name="Genome Biol. Evol.">
        <title>A High-Quality Reference Genome for a Parasitic Bivalve with Doubly Uniparental Inheritance (Bivalvia: Unionida).</title>
        <authorList>
            <person name="Smith C.H."/>
        </authorList>
    </citation>
    <scope>NUCLEOTIDE SEQUENCE</scope>
    <source>
        <strain evidence="1">CHS0354</strain>
    </source>
</reference>
<evidence type="ECO:0000313" key="2">
    <source>
        <dbReference type="Proteomes" id="UP001195483"/>
    </source>
</evidence>
<proteinExistence type="predicted"/>
<sequence>MASSWSVVVYWIKENNWSILKETCTKEGSLTKGSVVQAYYLRKVYPPILIPISENKSSIERIEVQFKKFLLGVDPHVHEEQERIKKRG</sequence>
<protein>
    <submittedName>
        <fullName evidence="1">Uncharacterized protein</fullName>
    </submittedName>
</protein>
<dbReference type="EMBL" id="JAEAOA010001069">
    <property type="protein sequence ID" value="KAK3603658.1"/>
    <property type="molecule type" value="Genomic_DNA"/>
</dbReference>
<name>A0AAE0W694_9BIVA</name>
<dbReference type="Proteomes" id="UP001195483">
    <property type="component" value="Unassembled WGS sequence"/>
</dbReference>
<reference evidence="1" key="2">
    <citation type="journal article" date="2021" name="Genome Biol. Evol.">
        <title>Developing a high-quality reference genome for a parasitic bivalve with doubly uniparental inheritance (Bivalvia: Unionida).</title>
        <authorList>
            <person name="Smith C.H."/>
        </authorList>
    </citation>
    <scope>NUCLEOTIDE SEQUENCE</scope>
    <source>
        <strain evidence="1">CHS0354</strain>
        <tissue evidence="1">Mantle</tissue>
    </source>
</reference>
<gene>
    <name evidence="1" type="ORF">CHS0354_017377</name>
</gene>
<dbReference type="AlphaFoldDB" id="A0AAE0W694"/>
<accession>A0AAE0W694</accession>
<keyword evidence="2" id="KW-1185">Reference proteome</keyword>